<dbReference type="eggNOG" id="COG0695">
    <property type="taxonomic scope" value="Bacteria"/>
</dbReference>
<dbReference type="Pfam" id="PF05768">
    <property type="entry name" value="Glrx-like"/>
    <property type="match status" value="1"/>
</dbReference>
<dbReference type="Proteomes" id="UP000004699">
    <property type="component" value="Unassembled WGS sequence"/>
</dbReference>
<proteinExistence type="predicted"/>
<evidence type="ECO:0000313" key="2">
    <source>
        <dbReference type="Proteomes" id="UP000004699"/>
    </source>
</evidence>
<protein>
    <submittedName>
        <fullName evidence="1">Putative glutaredoxin domain family protein</fullName>
    </submittedName>
</protein>
<gene>
    <name evidence="1" type="ORF">NOR51B_2204</name>
</gene>
<dbReference type="AlphaFoldDB" id="B8KYH1"/>
<reference evidence="2" key="1">
    <citation type="journal article" date="2013" name="BMC Microbiol.">
        <title>Taxonomy and evolution of bacteriochlorophyll a-containing members of the OM60/NOR5 clade of marine gammaproteobacteria: description of Luminiphilus syltensis gen. nov., sp. nov., reclassification of Haliea rubra as Pseudohaliea rubra gen. nov., comb. nov., and emendation of Chromatocurvus halotolerans.</title>
        <authorList>
            <person name="Spring S."/>
            <person name="Riedel T."/>
            <person name="Sproer C."/>
            <person name="Yan S."/>
            <person name="Harder J."/>
            <person name="Fuchs B.M."/>
        </authorList>
    </citation>
    <scope>NUCLEOTIDE SEQUENCE [LARGE SCALE GENOMIC DNA]</scope>
    <source>
        <strain evidence="2">NOR51-B</strain>
    </source>
</reference>
<accession>B8KYH1</accession>
<evidence type="ECO:0000313" key="1">
    <source>
        <dbReference type="EMBL" id="EED36255.1"/>
    </source>
</evidence>
<dbReference type="SUPFAM" id="SSF52833">
    <property type="entry name" value="Thioredoxin-like"/>
    <property type="match status" value="1"/>
</dbReference>
<dbReference type="Gene3D" id="3.40.30.10">
    <property type="entry name" value="Glutaredoxin"/>
    <property type="match status" value="1"/>
</dbReference>
<dbReference type="InterPro" id="IPR008554">
    <property type="entry name" value="Glutaredoxin-like"/>
</dbReference>
<keyword evidence="2" id="KW-1185">Reference proteome</keyword>
<name>B8KYH1_9GAMM</name>
<dbReference type="HOGENOM" id="CLU_125054_4_2_6"/>
<dbReference type="EMBL" id="DS999411">
    <property type="protein sequence ID" value="EED36255.1"/>
    <property type="molecule type" value="Genomic_DNA"/>
</dbReference>
<sequence length="60" mass="6621">MCEHAEAILDAEAIPFTPVDIAEDPELIERYGVRIPVVADDAGNELGWPFDATALRRFHG</sequence>
<dbReference type="InterPro" id="IPR036249">
    <property type="entry name" value="Thioredoxin-like_sf"/>
</dbReference>
<dbReference type="STRING" id="565045.NOR51B_2204"/>
<organism evidence="1 2">
    <name type="scientific">Luminiphilus syltensis NOR5-1B</name>
    <dbReference type="NCBI Taxonomy" id="565045"/>
    <lineage>
        <taxon>Bacteria</taxon>
        <taxon>Pseudomonadati</taxon>
        <taxon>Pseudomonadota</taxon>
        <taxon>Gammaproteobacteria</taxon>
        <taxon>Cellvibrionales</taxon>
        <taxon>Halieaceae</taxon>
        <taxon>Luminiphilus</taxon>
    </lineage>
</organism>